<accession>A0A7W0C9V4</accession>
<protein>
    <submittedName>
        <fullName evidence="1">Uncharacterized protein</fullName>
    </submittedName>
</protein>
<comment type="caution">
    <text evidence="1">The sequence shown here is derived from an EMBL/GenBank/DDBJ whole genome shotgun (WGS) entry which is preliminary data.</text>
</comment>
<sequence>MDLNPLIDNLVAAIATDSAIDAWCRDNYGRGIKVFGNFDVRNPPAAEDCPAVCVYPEEKQYGGRQYADAVTIVDMVHDPETRNRPGLNNVIEYAGVKNVEALRRLALVAAVTVIEQSDNAGINEIAVDYSTIEWFPFCMAGQTLSIEAPYVIGSGHPARNE</sequence>
<keyword evidence="2" id="KW-1185">Reference proteome</keyword>
<evidence type="ECO:0000313" key="1">
    <source>
        <dbReference type="EMBL" id="MBA2881831.1"/>
    </source>
</evidence>
<reference evidence="1 2" key="1">
    <citation type="submission" date="2020-07" db="EMBL/GenBank/DDBJ databases">
        <title>Genomic Encyclopedia of Type Strains, Phase IV (KMG-IV): sequencing the most valuable type-strain genomes for metagenomic binning, comparative biology and taxonomic classification.</title>
        <authorList>
            <person name="Goeker M."/>
        </authorList>
    </citation>
    <scope>NUCLEOTIDE SEQUENCE [LARGE SCALE GENOMIC DNA]</scope>
    <source>
        <strain evidence="1 2">DSM 17721</strain>
    </source>
</reference>
<dbReference type="Proteomes" id="UP000525298">
    <property type="component" value="Unassembled WGS sequence"/>
</dbReference>
<dbReference type="AlphaFoldDB" id="A0A7W0C9V4"/>
<name>A0A7W0C9V4_9BACT</name>
<proteinExistence type="predicted"/>
<dbReference type="RefSeq" id="WP_181551480.1">
    <property type="nucleotide sequence ID" value="NZ_JACDUS010000005.1"/>
</dbReference>
<dbReference type="EMBL" id="JACDUS010000005">
    <property type="protein sequence ID" value="MBA2881831.1"/>
    <property type="molecule type" value="Genomic_DNA"/>
</dbReference>
<gene>
    <name evidence="1" type="ORF">HNR65_002162</name>
</gene>
<evidence type="ECO:0000313" key="2">
    <source>
        <dbReference type="Proteomes" id="UP000525298"/>
    </source>
</evidence>
<organism evidence="1 2">
    <name type="scientific">Desulfosalsimonas propionicica</name>
    <dbReference type="NCBI Taxonomy" id="332175"/>
    <lineage>
        <taxon>Bacteria</taxon>
        <taxon>Pseudomonadati</taxon>
        <taxon>Thermodesulfobacteriota</taxon>
        <taxon>Desulfobacteria</taxon>
        <taxon>Desulfobacterales</taxon>
        <taxon>Desulfosalsimonadaceae</taxon>
        <taxon>Desulfosalsimonas</taxon>
    </lineage>
</organism>